<evidence type="ECO:0000313" key="2">
    <source>
        <dbReference type="EMBL" id="ALC45501.1"/>
    </source>
</evidence>
<dbReference type="PANTHER" id="PTHR11012">
    <property type="entry name" value="PROTEIN KINASE-LIKE DOMAIN-CONTAINING"/>
    <property type="match status" value="1"/>
</dbReference>
<reference evidence="2 3" key="1">
    <citation type="submission" date="2015-08" db="EMBL/GenBank/DDBJ databases">
        <title>Ancestral chromatin configuration constrains chromatin evolution on differentiating sex chromosomes in Drosophila.</title>
        <authorList>
            <person name="Zhou Q."/>
            <person name="Bachtrog D."/>
        </authorList>
    </citation>
    <scope>NUCLEOTIDE SEQUENCE [LARGE SCALE GENOMIC DNA]</scope>
    <source>
        <tissue evidence="2">Whole larvae</tissue>
    </source>
</reference>
<dbReference type="SUPFAM" id="SSF56112">
    <property type="entry name" value="Protein kinase-like (PK-like)"/>
    <property type="match status" value="1"/>
</dbReference>
<dbReference type="PANTHER" id="PTHR11012:SF6">
    <property type="entry name" value="CHK DOMAIN OV1-RELATED"/>
    <property type="match status" value="1"/>
</dbReference>
<dbReference type="EMBL" id="CP012526">
    <property type="protein sequence ID" value="ALC45501.1"/>
    <property type="molecule type" value="Genomic_DNA"/>
</dbReference>
<protein>
    <submittedName>
        <fullName evidence="2">CG5793</fullName>
    </submittedName>
</protein>
<dbReference type="AlphaFoldDB" id="A0A0M4EM43"/>
<organism evidence="2 3">
    <name type="scientific">Drosophila busckii</name>
    <name type="common">Fruit fly</name>
    <dbReference type="NCBI Taxonomy" id="30019"/>
    <lineage>
        <taxon>Eukaryota</taxon>
        <taxon>Metazoa</taxon>
        <taxon>Ecdysozoa</taxon>
        <taxon>Arthropoda</taxon>
        <taxon>Hexapoda</taxon>
        <taxon>Insecta</taxon>
        <taxon>Pterygota</taxon>
        <taxon>Neoptera</taxon>
        <taxon>Endopterygota</taxon>
        <taxon>Diptera</taxon>
        <taxon>Brachycera</taxon>
        <taxon>Muscomorpha</taxon>
        <taxon>Ephydroidea</taxon>
        <taxon>Drosophilidae</taxon>
        <taxon>Drosophila</taxon>
    </lineage>
</organism>
<dbReference type="Pfam" id="PF02958">
    <property type="entry name" value="EcKL"/>
    <property type="match status" value="1"/>
</dbReference>
<dbReference type="OrthoDB" id="191037at2759"/>
<evidence type="ECO:0000259" key="1">
    <source>
        <dbReference type="SMART" id="SM00587"/>
    </source>
</evidence>
<feature type="domain" description="CHK kinase-like" evidence="1">
    <location>
        <begin position="166"/>
        <end position="361"/>
    </location>
</feature>
<dbReference type="InterPro" id="IPR004119">
    <property type="entry name" value="EcKL"/>
</dbReference>
<dbReference type="InterPro" id="IPR011009">
    <property type="entry name" value="Kinase-like_dom_sf"/>
</dbReference>
<proteinExistence type="predicted"/>
<sequence length="440" mass="51747">MGQDNSKPSTYEEDKNGGKDYKKAKIGAISIYDNVVPKWIHRNVFLEILTEHIPNFKRIKKFRVGLANSDDENYSSLLLRVRIKVELTDETIEHLSFILKVPHESAEMQQMLKTVNFFDIENATYTDLISKFQSFYEDLGLDIVFAPKHYRFKTGLENEPKLANTVLMEDLCEQGYANLNRLECVNFEQTKMVLQKLAQYHAAGAQCRVVNGPYSSIYTQEMFDANEDRCLFILNGIMGPFMSMFLETLKSYKNGDIYYDKFLTISANLSKRFFTLSKYDPEEFNVINHGDCFVNNLLFKFGTEDKLIDVRFVDFQLPRYGHPSIDLFNFILTSVHIDYKLKQFDYFIKYYHDQLIKHLQLFEYKEYIPSLKELHMELYKYGIYAITASVMVLPVVLMEPREEESIDGKQFKDLLYTNSRYRAYIEEILPWLDNRGLLDM</sequence>
<accession>A0A0M4EM43</accession>
<dbReference type="OMA" id="WIHKKQF"/>
<dbReference type="InterPro" id="IPR015897">
    <property type="entry name" value="CHK_kinase-like"/>
</dbReference>
<keyword evidence="3" id="KW-1185">Reference proteome</keyword>
<dbReference type="Gene3D" id="3.90.1200.10">
    <property type="match status" value="1"/>
</dbReference>
<name>A0A0M4EM43_DROBS</name>
<gene>
    <name evidence="2" type="ORF">Dbus_chr3Rg251</name>
</gene>
<evidence type="ECO:0000313" key="3">
    <source>
        <dbReference type="Proteomes" id="UP000494163"/>
    </source>
</evidence>
<dbReference type="Proteomes" id="UP000494163">
    <property type="component" value="Chromosome 3R"/>
</dbReference>
<dbReference type="STRING" id="30019.A0A0M4EM43"/>
<dbReference type="SMART" id="SM00587">
    <property type="entry name" value="CHK"/>
    <property type="match status" value="1"/>
</dbReference>